<comment type="cofactor">
    <cofactor evidence="1">
        <name>(6R)-5,10-methylene-5,6,7,8-tetrahydrofolate</name>
        <dbReference type="ChEBI" id="CHEBI:15636"/>
    </cofactor>
</comment>
<dbReference type="Gene3D" id="1.10.579.10">
    <property type="entry name" value="DNA Cyclobutane Dipyrimidine Photolyase, subunit A, domain 3"/>
    <property type="match status" value="1"/>
</dbReference>
<organism evidence="8 9">
    <name type="scientific">Longibacter salinarum</name>
    <dbReference type="NCBI Taxonomy" id="1850348"/>
    <lineage>
        <taxon>Bacteria</taxon>
        <taxon>Pseudomonadati</taxon>
        <taxon>Rhodothermota</taxon>
        <taxon>Rhodothermia</taxon>
        <taxon>Rhodothermales</taxon>
        <taxon>Salisaetaceae</taxon>
        <taxon>Longibacter</taxon>
    </lineage>
</organism>
<dbReference type="InterPro" id="IPR006050">
    <property type="entry name" value="DNA_photolyase_N"/>
</dbReference>
<keyword evidence="9" id="KW-1185">Reference proteome</keyword>
<dbReference type="PANTHER" id="PTHR11455">
    <property type="entry name" value="CRYPTOCHROME"/>
    <property type="match status" value="1"/>
</dbReference>
<comment type="similarity">
    <text evidence="6">Belongs to the DNA photolyase family.</text>
</comment>
<dbReference type="Gene3D" id="3.40.50.620">
    <property type="entry name" value="HUPs"/>
    <property type="match status" value="1"/>
</dbReference>
<reference evidence="8 9" key="1">
    <citation type="submission" date="2017-10" db="EMBL/GenBank/DDBJ databases">
        <title>Draft genome of Longibacter Salinarum.</title>
        <authorList>
            <person name="Goh K.M."/>
            <person name="Shamsir M.S."/>
            <person name="Lim S.W."/>
        </authorList>
    </citation>
    <scope>NUCLEOTIDE SEQUENCE [LARGE SCALE GENOMIC DNA]</scope>
    <source>
        <strain evidence="8 9">KCTC 52045</strain>
    </source>
</reference>
<dbReference type="InterPro" id="IPR036155">
    <property type="entry name" value="Crypto/Photolyase_N_sf"/>
</dbReference>
<dbReference type="GO" id="GO:0071949">
    <property type="term" value="F:FAD binding"/>
    <property type="evidence" value="ECO:0007669"/>
    <property type="project" value="TreeGrafter"/>
</dbReference>
<evidence type="ECO:0000256" key="2">
    <source>
        <dbReference type="ARBA" id="ARBA00022630"/>
    </source>
</evidence>
<protein>
    <submittedName>
        <fullName evidence="8">Deoxyribodipyrimidine photolyase</fullName>
    </submittedName>
</protein>
<dbReference type="InterPro" id="IPR014729">
    <property type="entry name" value="Rossmann-like_a/b/a_fold"/>
</dbReference>
<dbReference type="SUPFAM" id="SSF52425">
    <property type="entry name" value="Cryptochrome/photolyase, N-terminal domain"/>
    <property type="match status" value="1"/>
</dbReference>
<keyword evidence="2 4" id="KW-0285">Flavoprotein</keyword>
<evidence type="ECO:0000313" key="9">
    <source>
        <dbReference type="Proteomes" id="UP000220102"/>
    </source>
</evidence>
<dbReference type="SUPFAM" id="SSF48173">
    <property type="entry name" value="Cryptochrome/photolyase FAD-binding domain"/>
    <property type="match status" value="1"/>
</dbReference>
<evidence type="ECO:0000256" key="6">
    <source>
        <dbReference type="RuleBase" id="RU004182"/>
    </source>
</evidence>
<dbReference type="RefSeq" id="WP_098075701.1">
    <property type="nucleotide sequence ID" value="NZ_PDEQ01000005.1"/>
</dbReference>
<keyword evidence="3 4" id="KW-0274">FAD</keyword>
<proteinExistence type="inferred from homology"/>
<accession>A0A2A8CWI9</accession>
<dbReference type="Gene3D" id="1.25.40.80">
    <property type="match status" value="1"/>
</dbReference>
<dbReference type="InterPro" id="IPR005101">
    <property type="entry name" value="Cryptochr/Photolyase_FAD-bd"/>
</dbReference>
<keyword evidence="8" id="KW-0456">Lyase</keyword>
<dbReference type="PROSITE" id="PS51645">
    <property type="entry name" value="PHR_CRY_ALPHA_BETA"/>
    <property type="match status" value="1"/>
</dbReference>
<dbReference type="GO" id="GO:0003677">
    <property type="term" value="F:DNA binding"/>
    <property type="evidence" value="ECO:0007669"/>
    <property type="project" value="TreeGrafter"/>
</dbReference>
<comment type="cofactor">
    <cofactor evidence="4">
        <name>FAD</name>
        <dbReference type="ChEBI" id="CHEBI:57692"/>
    </cofactor>
    <text evidence="4">Binds 1 FAD per subunit.</text>
</comment>
<feature type="domain" description="Photolyase/cryptochrome alpha/beta" evidence="7">
    <location>
        <begin position="6"/>
        <end position="138"/>
    </location>
</feature>
<dbReference type="PANTHER" id="PTHR11455:SF9">
    <property type="entry name" value="CRYPTOCHROME CIRCADIAN CLOCK 5 ISOFORM X1"/>
    <property type="match status" value="1"/>
</dbReference>
<dbReference type="Proteomes" id="UP000220102">
    <property type="component" value="Unassembled WGS sequence"/>
</dbReference>
<dbReference type="InterPro" id="IPR002081">
    <property type="entry name" value="Cryptochrome/DNA_photolyase_1"/>
</dbReference>
<feature type="binding site" evidence="4">
    <location>
        <begin position="270"/>
        <end position="277"/>
    </location>
    <ligand>
        <name>FAD</name>
        <dbReference type="ChEBI" id="CHEBI:57692"/>
    </ligand>
</feature>
<feature type="binding site" evidence="4">
    <location>
        <begin position="367"/>
        <end position="369"/>
    </location>
    <ligand>
        <name>FAD</name>
        <dbReference type="ChEBI" id="CHEBI:57692"/>
    </ligand>
</feature>
<evidence type="ECO:0000259" key="7">
    <source>
        <dbReference type="PROSITE" id="PS51645"/>
    </source>
</evidence>
<dbReference type="PRINTS" id="PR00147">
    <property type="entry name" value="DNAPHOTLYASE"/>
</dbReference>
<keyword evidence="6" id="KW-0157">Chromophore</keyword>
<dbReference type="EMBL" id="PDEQ01000005">
    <property type="protein sequence ID" value="PEN13109.1"/>
    <property type="molecule type" value="Genomic_DNA"/>
</dbReference>
<feature type="site" description="Electron transfer via tryptophanyl radical" evidence="5">
    <location>
        <position position="354"/>
    </location>
</feature>
<feature type="site" description="Electron transfer via tryptophanyl radical" evidence="5">
    <location>
        <position position="301"/>
    </location>
</feature>
<feature type="binding site" evidence="4">
    <location>
        <position position="223"/>
    </location>
    <ligand>
        <name>FAD</name>
        <dbReference type="ChEBI" id="CHEBI:57692"/>
    </ligand>
</feature>
<evidence type="ECO:0000256" key="3">
    <source>
        <dbReference type="ARBA" id="ARBA00022827"/>
    </source>
</evidence>
<gene>
    <name evidence="8" type="ORF">CRI94_10685</name>
</gene>
<dbReference type="InterPro" id="IPR036134">
    <property type="entry name" value="Crypto/Photolyase_FAD-like_sf"/>
</dbReference>
<evidence type="ECO:0000256" key="4">
    <source>
        <dbReference type="PIRSR" id="PIRSR602081-1"/>
    </source>
</evidence>
<evidence type="ECO:0000256" key="5">
    <source>
        <dbReference type="PIRSR" id="PIRSR602081-2"/>
    </source>
</evidence>
<feature type="site" description="Electron transfer via tryptophanyl radical" evidence="5">
    <location>
        <position position="377"/>
    </location>
</feature>
<sequence length="477" mass="55024">MSLRYRRSLFLFRRDLRLHDNRALQAACMASRSIVPAFVFDPRQTSEDANSYFSPNAFRVLIHALADLERELEDRGGRLYVFEGEAEHVLKRLLLSGTIDAVYVSRDYTPFARQRDAALENVAHEHGVAFHAESNVLLTEPEDVLTRDGDPFFVYSHFRKAARKVSIPTPVAVEAPHWETRDGSLDTVSIDAFRPTPNPELKVSGGREEALDMIGRMGEFRYYSKKRHRMDDYGQATMCSAALKFGTISPREMYHAVRREWGARHKLNSQLLWRDFYTHFAYHFPSVFGQAIRPKDRFIDWRNDDNAWERWCEGRTGVPIVDAGIREMVTTGYMHNRARMAVASFLTKHLLIDWRRGERFFARHLLDYDPAVNNGNWQWSASVGLDSIPMRMFNPYTQVEKYDKGAEYVRTWVPELRDVSPDLLTAGEPIDYSTQAADYPPPIVDHGTAYRRAQEMYTQAVQQAKENGYGRYDVGSG</sequence>
<dbReference type="OrthoDB" id="9772484at2"/>
<dbReference type="Pfam" id="PF00875">
    <property type="entry name" value="DNA_photolyase"/>
    <property type="match status" value="1"/>
</dbReference>
<dbReference type="AlphaFoldDB" id="A0A2A8CWI9"/>
<evidence type="ECO:0000313" key="8">
    <source>
        <dbReference type="EMBL" id="PEN13109.1"/>
    </source>
</evidence>
<evidence type="ECO:0000256" key="1">
    <source>
        <dbReference type="ARBA" id="ARBA00001932"/>
    </source>
</evidence>
<dbReference type="Pfam" id="PF03441">
    <property type="entry name" value="FAD_binding_7"/>
    <property type="match status" value="1"/>
</dbReference>
<comment type="caution">
    <text evidence="8">The sequence shown here is derived from an EMBL/GenBank/DDBJ whole genome shotgun (WGS) entry which is preliminary data.</text>
</comment>
<name>A0A2A8CWI9_9BACT</name>
<dbReference type="GO" id="GO:0003904">
    <property type="term" value="F:deoxyribodipyrimidine photo-lyase activity"/>
    <property type="evidence" value="ECO:0007669"/>
    <property type="project" value="TreeGrafter"/>
</dbReference>